<protein>
    <submittedName>
        <fullName evidence="1">13340_t:CDS:1</fullName>
    </submittedName>
</protein>
<feature type="non-terminal residue" evidence="1">
    <location>
        <position position="72"/>
    </location>
</feature>
<dbReference type="EMBL" id="CAJVPW010036325">
    <property type="protein sequence ID" value="CAG8737466.1"/>
    <property type="molecule type" value="Genomic_DNA"/>
</dbReference>
<name>A0ACA9Q631_9GLOM</name>
<sequence length="72" mass="8097">GTKQNEFLYPLPVSTPFHHVGIDIVGPLKIIPNGNRYIVVATEYLTKWPEAKAIPDMKATTIAKFIYDEIIV</sequence>
<feature type="non-terminal residue" evidence="1">
    <location>
        <position position="1"/>
    </location>
</feature>
<evidence type="ECO:0000313" key="1">
    <source>
        <dbReference type="EMBL" id="CAG8737466.1"/>
    </source>
</evidence>
<proteinExistence type="predicted"/>
<comment type="caution">
    <text evidence="1">The sequence shown here is derived from an EMBL/GenBank/DDBJ whole genome shotgun (WGS) entry which is preliminary data.</text>
</comment>
<evidence type="ECO:0000313" key="2">
    <source>
        <dbReference type="Proteomes" id="UP000789366"/>
    </source>
</evidence>
<accession>A0ACA9Q631</accession>
<reference evidence="1" key="1">
    <citation type="submission" date="2021-06" db="EMBL/GenBank/DDBJ databases">
        <authorList>
            <person name="Kallberg Y."/>
            <person name="Tangrot J."/>
            <person name="Rosling A."/>
        </authorList>
    </citation>
    <scope>NUCLEOTIDE SEQUENCE</scope>
    <source>
        <strain evidence="1">28 12/20/2015</strain>
    </source>
</reference>
<dbReference type="Proteomes" id="UP000789366">
    <property type="component" value="Unassembled WGS sequence"/>
</dbReference>
<organism evidence="1 2">
    <name type="scientific">Cetraspora pellucida</name>
    <dbReference type="NCBI Taxonomy" id="1433469"/>
    <lineage>
        <taxon>Eukaryota</taxon>
        <taxon>Fungi</taxon>
        <taxon>Fungi incertae sedis</taxon>
        <taxon>Mucoromycota</taxon>
        <taxon>Glomeromycotina</taxon>
        <taxon>Glomeromycetes</taxon>
        <taxon>Diversisporales</taxon>
        <taxon>Gigasporaceae</taxon>
        <taxon>Cetraspora</taxon>
    </lineage>
</organism>
<gene>
    <name evidence="1" type="ORF">SPELUC_LOCUS13548</name>
</gene>
<keyword evidence="2" id="KW-1185">Reference proteome</keyword>